<dbReference type="PANTHER" id="PTHR44196:SF1">
    <property type="entry name" value="DEHYDROGENASE_REDUCTASE SDR FAMILY MEMBER 7B"/>
    <property type="match status" value="1"/>
</dbReference>
<name>A0ABZ2N2W1_9BACI</name>
<evidence type="ECO:0000313" key="5">
    <source>
        <dbReference type="Proteomes" id="UP001387364"/>
    </source>
</evidence>
<evidence type="ECO:0000256" key="1">
    <source>
        <dbReference type="ARBA" id="ARBA00006484"/>
    </source>
</evidence>
<accession>A0ABZ2N2W1</accession>
<dbReference type="Pfam" id="PF00106">
    <property type="entry name" value="adh_short"/>
    <property type="match status" value="1"/>
</dbReference>
<dbReference type="RefSeq" id="WP_338749958.1">
    <property type="nucleotide sequence ID" value="NZ_CP147404.1"/>
</dbReference>
<dbReference type="EMBL" id="CP147404">
    <property type="protein sequence ID" value="WXB91953.1"/>
    <property type="molecule type" value="Genomic_DNA"/>
</dbReference>
<protein>
    <submittedName>
        <fullName evidence="4">SDR family oxidoreductase</fullName>
        <ecNumber evidence="4">1.-.-.-</ecNumber>
    </submittedName>
</protein>
<comment type="similarity">
    <text evidence="1 3">Belongs to the short-chain dehydrogenases/reductases (SDR) family.</text>
</comment>
<evidence type="ECO:0000256" key="3">
    <source>
        <dbReference type="RuleBase" id="RU000363"/>
    </source>
</evidence>
<dbReference type="PRINTS" id="PR00081">
    <property type="entry name" value="GDHRDH"/>
</dbReference>
<evidence type="ECO:0000313" key="4">
    <source>
        <dbReference type="EMBL" id="WXB91953.1"/>
    </source>
</evidence>
<dbReference type="InterPro" id="IPR036291">
    <property type="entry name" value="NAD(P)-bd_dom_sf"/>
</dbReference>
<proteinExistence type="inferred from homology"/>
<dbReference type="InterPro" id="IPR020904">
    <property type="entry name" value="Sc_DH/Rdtase_CS"/>
</dbReference>
<dbReference type="InterPro" id="IPR002347">
    <property type="entry name" value="SDR_fam"/>
</dbReference>
<organism evidence="4 5">
    <name type="scientific">Bacillus kandeliae</name>
    <dbReference type="NCBI Taxonomy" id="3129297"/>
    <lineage>
        <taxon>Bacteria</taxon>
        <taxon>Bacillati</taxon>
        <taxon>Bacillota</taxon>
        <taxon>Bacilli</taxon>
        <taxon>Bacillales</taxon>
        <taxon>Bacillaceae</taxon>
        <taxon>Bacillus</taxon>
    </lineage>
</organism>
<dbReference type="GO" id="GO:0016491">
    <property type="term" value="F:oxidoreductase activity"/>
    <property type="evidence" value="ECO:0007669"/>
    <property type="project" value="UniProtKB-KW"/>
</dbReference>
<dbReference type="EC" id="1.-.-.-" evidence="4"/>
<dbReference type="PIRSF" id="PIRSF000126">
    <property type="entry name" value="11-beta-HSD1"/>
    <property type="match status" value="1"/>
</dbReference>
<gene>
    <name evidence="4" type="ORF">WDJ61_11830</name>
</gene>
<dbReference type="Proteomes" id="UP001387364">
    <property type="component" value="Chromosome"/>
</dbReference>
<reference evidence="4 5" key="1">
    <citation type="submission" date="2024-02" db="EMBL/GenBank/DDBJ databases">
        <title>Seven novel Bacillus-like species.</title>
        <authorList>
            <person name="Liu G."/>
        </authorList>
    </citation>
    <scope>NUCLEOTIDE SEQUENCE [LARGE SCALE GENOMIC DNA]</scope>
    <source>
        <strain evidence="4 5">FJAT-52991</strain>
    </source>
</reference>
<keyword evidence="2 4" id="KW-0560">Oxidoreductase</keyword>
<dbReference type="SUPFAM" id="SSF51735">
    <property type="entry name" value="NAD(P)-binding Rossmann-fold domains"/>
    <property type="match status" value="1"/>
</dbReference>
<dbReference type="PRINTS" id="PR00080">
    <property type="entry name" value="SDRFAMILY"/>
</dbReference>
<keyword evidence="5" id="KW-1185">Reference proteome</keyword>
<dbReference type="Gene3D" id="3.40.50.720">
    <property type="entry name" value="NAD(P)-binding Rossmann-like Domain"/>
    <property type="match status" value="1"/>
</dbReference>
<evidence type="ECO:0000256" key="2">
    <source>
        <dbReference type="ARBA" id="ARBA00023002"/>
    </source>
</evidence>
<dbReference type="PROSITE" id="PS00061">
    <property type="entry name" value="ADH_SHORT"/>
    <property type="match status" value="1"/>
</dbReference>
<dbReference type="PANTHER" id="PTHR44196">
    <property type="entry name" value="DEHYDROGENASE/REDUCTASE SDR FAMILY MEMBER 7B"/>
    <property type="match status" value="1"/>
</dbReference>
<sequence length="264" mass="29085">MTHLQGKTVVITGASSGLGYEMARLAAKEGARLVLLARRLERLELLKETIESDCGVSDVLIYSVDVSNKNDVEKVFAEILSRCGQIDVLINNAGFGVFDYAHEARWEETEAMFQVNVLGLIACTQMVMPYMQARQSGHIINIASQAGKMATPKSSVYAATKHAVLGYTNSLRMELARDGVYVTAVNPGPIATDFFTTADPSGAYAKNVGRWMLQPEKVAKAIIQVIGTNKREINLPKWMNAGSIFYTLFPRVVERVGRKAFFKK</sequence>